<dbReference type="GeneTree" id="ENSGT00940000153773"/>
<name>A0A2D0QLT0_ICTPU</name>
<dbReference type="KEGG" id="ipu:108262829"/>
<dbReference type="InterPro" id="IPR035979">
    <property type="entry name" value="RBD_domain_sf"/>
</dbReference>
<dbReference type="InterPro" id="IPR000504">
    <property type="entry name" value="RRM_dom"/>
</dbReference>
<evidence type="ECO:0000256" key="2">
    <source>
        <dbReference type="ARBA" id="ARBA00022884"/>
    </source>
</evidence>
<reference evidence="7 8" key="2">
    <citation type="submission" date="2025-04" db="UniProtKB">
        <authorList>
            <consortium name="RefSeq"/>
        </authorList>
    </citation>
    <scope>IDENTIFICATION</scope>
    <source>
        <tissue evidence="7 8">Blood</tissue>
    </source>
</reference>
<protein>
    <submittedName>
        <fullName evidence="7 8">Polyadenylate-binding protein 1</fullName>
    </submittedName>
</protein>
<dbReference type="SUPFAM" id="SSF54928">
    <property type="entry name" value="RNA-binding domain, RBD"/>
    <property type="match status" value="2"/>
</dbReference>
<organism evidence="6 7">
    <name type="scientific">Ictalurus punctatus</name>
    <name type="common">Channel catfish</name>
    <name type="synonym">Silurus punctatus</name>
    <dbReference type="NCBI Taxonomy" id="7998"/>
    <lineage>
        <taxon>Eukaryota</taxon>
        <taxon>Metazoa</taxon>
        <taxon>Chordata</taxon>
        <taxon>Craniata</taxon>
        <taxon>Vertebrata</taxon>
        <taxon>Euteleostomi</taxon>
        <taxon>Actinopterygii</taxon>
        <taxon>Neopterygii</taxon>
        <taxon>Teleostei</taxon>
        <taxon>Ostariophysi</taxon>
        <taxon>Siluriformes</taxon>
        <taxon>Ictaluridae</taxon>
        <taxon>Ictalurus</taxon>
    </lineage>
</organism>
<evidence type="ECO:0000256" key="1">
    <source>
        <dbReference type="ARBA" id="ARBA00022737"/>
    </source>
</evidence>
<feature type="domain" description="RRM" evidence="5">
    <location>
        <begin position="380"/>
        <end position="456"/>
    </location>
</feature>
<evidence type="ECO:0000313" key="8">
    <source>
        <dbReference type="RefSeq" id="XP_053535722.1"/>
    </source>
</evidence>
<dbReference type="OrthoDB" id="19742at2759"/>
<feature type="compositionally biased region" description="Polar residues" evidence="4">
    <location>
        <begin position="462"/>
        <end position="472"/>
    </location>
</feature>
<dbReference type="Proteomes" id="UP000221080">
    <property type="component" value="Chromosome 3"/>
</dbReference>
<keyword evidence="2 3" id="KW-0694">RNA-binding</keyword>
<dbReference type="RefSeq" id="XP_053535722.1">
    <property type="nucleotide sequence ID" value="XM_053679747.1"/>
</dbReference>
<dbReference type="FunFam" id="3.30.70.330:FF:000003">
    <property type="entry name" value="Polyadenylate-binding protein"/>
    <property type="match status" value="1"/>
</dbReference>
<evidence type="ECO:0000256" key="4">
    <source>
        <dbReference type="SAM" id="MobiDB-lite"/>
    </source>
</evidence>
<dbReference type="PANTHER" id="PTHR24012">
    <property type="entry name" value="RNA BINDING PROTEIN"/>
    <property type="match status" value="1"/>
</dbReference>
<evidence type="ECO:0000256" key="3">
    <source>
        <dbReference type="PROSITE-ProRule" id="PRU00176"/>
    </source>
</evidence>
<dbReference type="PROSITE" id="PS50102">
    <property type="entry name" value="RRM"/>
    <property type="match status" value="3"/>
</dbReference>
<dbReference type="GeneID" id="108262829"/>
<feature type="domain" description="RRM" evidence="5">
    <location>
        <begin position="194"/>
        <end position="270"/>
    </location>
</feature>
<reference evidence="6" key="1">
    <citation type="journal article" date="2016" name="Nat. Commun.">
        <title>The channel catfish genome sequence provides insights into the evolution of scale formation in teleosts.</title>
        <authorList>
            <person name="Liu Z."/>
            <person name="Liu S."/>
            <person name="Yao J."/>
            <person name="Bao L."/>
            <person name="Zhang J."/>
            <person name="Li Y."/>
            <person name="Jiang C."/>
            <person name="Sun L."/>
            <person name="Wang R."/>
            <person name="Zhang Y."/>
            <person name="Zhou T."/>
            <person name="Zeng Q."/>
            <person name="Fu Q."/>
            <person name="Gao S."/>
            <person name="Li N."/>
            <person name="Koren S."/>
            <person name="Jiang Y."/>
            <person name="Zimin A."/>
            <person name="Xu P."/>
            <person name="Phillippy A.M."/>
            <person name="Geng X."/>
            <person name="Song L."/>
            <person name="Sun F."/>
            <person name="Li C."/>
            <person name="Wang X."/>
            <person name="Chen A."/>
            <person name="Jin Y."/>
            <person name="Yuan Z."/>
            <person name="Yang Y."/>
            <person name="Tan S."/>
            <person name="Peatman E."/>
            <person name="Lu J."/>
            <person name="Qin Z."/>
            <person name="Dunham R."/>
            <person name="Li Z."/>
            <person name="Sonstegard T."/>
            <person name="Feng J."/>
            <person name="Danzmann R.G."/>
            <person name="Schroeder S."/>
            <person name="Scheffler B."/>
            <person name="Duke M.V."/>
            <person name="Ballard L."/>
            <person name="Kucuktas H."/>
            <person name="Kaltenboeck L."/>
            <person name="Liu H."/>
            <person name="Armbruster J."/>
            <person name="Xie Y."/>
            <person name="Kirby M.L."/>
            <person name="Tian Y."/>
            <person name="Flanagan M.E."/>
            <person name="Mu W."/>
            <person name="Waldbieser G.C."/>
        </authorList>
    </citation>
    <scope>NUCLEOTIDE SEQUENCE [LARGE SCALE GENOMIC DNA]</scope>
    <source>
        <strain evidence="6">SDA103</strain>
    </source>
</reference>
<evidence type="ECO:0000313" key="7">
    <source>
        <dbReference type="RefSeq" id="XP_017318671.2"/>
    </source>
</evidence>
<dbReference type="GO" id="GO:0003723">
    <property type="term" value="F:RNA binding"/>
    <property type="evidence" value="ECO:0007669"/>
    <property type="project" value="UniProtKB-UniRule"/>
</dbReference>
<dbReference type="RefSeq" id="XP_017318671.2">
    <property type="nucleotide sequence ID" value="XM_017463182.3"/>
</dbReference>
<keyword evidence="1" id="KW-0677">Repeat</keyword>
<dbReference type="SMART" id="SM00360">
    <property type="entry name" value="RRM"/>
    <property type="match status" value="3"/>
</dbReference>
<feature type="region of interest" description="Disordered" evidence="4">
    <location>
        <begin position="457"/>
        <end position="483"/>
    </location>
</feature>
<keyword evidence="6" id="KW-1185">Reference proteome</keyword>
<proteinExistence type="predicted"/>
<gene>
    <name evidence="7 8" type="primary">LOC108262829</name>
</gene>
<evidence type="ECO:0000259" key="5">
    <source>
        <dbReference type="PROSITE" id="PS50102"/>
    </source>
</evidence>
<dbReference type="InterPro" id="IPR012677">
    <property type="entry name" value="Nucleotide-bd_a/b_plait_sf"/>
</dbReference>
<evidence type="ECO:0000313" key="6">
    <source>
        <dbReference type="Proteomes" id="UP000221080"/>
    </source>
</evidence>
<accession>A0A2D0QLT0</accession>
<dbReference type="Pfam" id="PF00076">
    <property type="entry name" value="RRM_1"/>
    <property type="match status" value="3"/>
</dbReference>
<feature type="domain" description="RRM" evidence="5">
    <location>
        <begin position="280"/>
        <end position="356"/>
    </location>
</feature>
<dbReference type="Gene3D" id="3.30.70.330">
    <property type="match status" value="3"/>
</dbReference>
<dbReference type="AlphaFoldDB" id="A0A2D0QLT0"/>
<sequence length="537" mass="60824">MTRSGCTWCCWNWRMWRNRSVTYSSSRPSCWSEEQRWKHPCASAYTSRVSTQRGITTPSPSMPCVSLCRDRAPKTFPAEVFVTPPTHHGPWVHQQRKARAIRREKTSPPPLFDIPTRNCFAHEADHPPRRSSSLDLFPLTDVELKTGICSGSVLACFILMACTPAASERNCCQTTSPRRYTPSDCLLSSFQMATTLYVGDLHPDVTESMLLEKFSSVGQVRNLRLCLNNGTSLQYAFINFQHRADAERALELLNFNILLGQTMRIMWSQSDSSLRNSNKGNIFIKGLEKSIDSMALYDTFSTFGNILSCKVVCDENGSKGYGYVQFESAEAAEAAIKRLNAMLFNDHYVFITHFKSRQERQEQKKKERHPKPQHKFEQCVNLCLRNLDVSVDDERLHKEFSPFGTIIHAKVMKTNGYTGGFGFVRFSSPEEATKAMSEMQGRMLDRRALHIRPIQRKEERQASLSSQGTQAAQKPVVNHHQSAPPMTKSWMLLLRLRTPLTIAQASIKSSLIQVHTGLCRTSSCRVSRTGQSGGRYG</sequence>